<dbReference type="PANTHER" id="PTHR37298:SF1">
    <property type="entry name" value="UPF0111 PROTEIN YKAA"/>
    <property type="match status" value="1"/>
</dbReference>
<dbReference type="RefSeq" id="WP_099514538.1">
    <property type="nucleotide sequence ID" value="NZ_CP016618.1"/>
</dbReference>
<accession>A0A1B2EU91</accession>
<dbReference type="InterPro" id="IPR038078">
    <property type="entry name" value="PhoU-like_sf"/>
</dbReference>
<reference evidence="2" key="1">
    <citation type="submission" date="2016-07" db="EMBL/GenBank/DDBJ databases">
        <title>Microvirga ossetica sp. nov. a new species of rhizobia isolated from root nodules of the legume species Vicia alpestris Steven originated from North Ossetia region in the Caucasus.</title>
        <authorList>
            <person name="Safronova V.I."/>
            <person name="Kuznetsova I.G."/>
            <person name="Sazanova A.L."/>
            <person name="Belimov A."/>
            <person name="Andronov E."/>
            <person name="Osledkin Y.S."/>
            <person name="Onishchuk O.P."/>
            <person name="Kurchak O.N."/>
            <person name="Shaposhnikov A.I."/>
            <person name="Willems A."/>
            <person name="Tikhonovich I.A."/>
        </authorList>
    </citation>
    <scope>NUCLEOTIDE SEQUENCE [LARGE SCALE GENOMIC DNA]</scope>
    <source>
        <strain evidence="2">V5/3M</strain>
        <plasmid evidence="2">unnamed3</plasmid>
    </source>
</reference>
<evidence type="ECO:0000313" key="2">
    <source>
        <dbReference type="EMBL" id="ANY83535.1"/>
    </source>
</evidence>
<evidence type="ECO:0000256" key="1">
    <source>
        <dbReference type="ARBA" id="ARBA00008591"/>
    </source>
</evidence>
<protein>
    <submittedName>
        <fullName evidence="2">Nuclease PIN</fullName>
    </submittedName>
</protein>
<dbReference type="OrthoDB" id="9797568at2"/>
<dbReference type="PANTHER" id="PTHR37298">
    <property type="entry name" value="UPF0111 PROTEIN YKAA"/>
    <property type="match status" value="1"/>
</dbReference>
<proteinExistence type="inferred from homology"/>
<dbReference type="InterPro" id="IPR052912">
    <property type="entry name" value="UPF0111_domain"/>
</dbReference>
<name>A0A1B2EU91_9HYPH</name>
<gene>
    <name evidence="2" type="ORF">BB934_35320</name>
</gene>
<organism evidence="2">
    <name type="scientific">Microvirga ossetica</name>
    <dbReference type="NCBI Taxonomy" id="1882682"/>
    <lineage>
        <taxon>Bacteria</taxon>
        <taxon>Pseudomonadati</taxon>
        <taxon>Pseudomonadota</taxon>
        <taxon>Alphaproteobacteria</taxon>
        <taxon>Hyphomicrobiales</taxon>
        <taxon>Methylobacteriaceae</taxon>
        <taxon>Microvirga</taxon>
    </lineage>
</organism>
<dbReference type="AlphaFoldDB" id="A0A1B2EU91"/>
<dbReference type="Gene3D" id="1.20.58.220">
    <property type="entry name" value="Phosphate transport system protein phou homolog 2, domain 2"/>
    <property type="match status" value="1"/>
</dbReference>
<geneLocation type="plasmid" evidence="2">
    <name>unnamed3</name>
</geneLocation>
<sequence length="214" mass="24200">MLRWFRALMPKEDQFFELFEEHSRTVLAGAEALRAALAGGPDIDRHITTVMNREDDADKITGEVLTAIRRSFITPFDRGDIKDLITSMDDAIDQMRKTVKSVALFKVTRFEPEMVLMADCIVQGAQIVQEVIPMLRSVGTNAGRISTLSERITQIEGETDDLHDSARARMFQAMGSAHALDFWVASEILDHLEHVMDRLEDVVHEVHSIVIEHV</sequence>
<dbReference type="KEGG" id="moc:BB934_35320"/>
<dbReference type="Pfam" id="PF01865">
    <property type="entry name" value="PhoU_div"/>
    <property type="match status" value="1"/>
</dbReference>
<dbReference type="EMBL" id="CP016618">
    <property type="protein sequence ID" value="ANY83535.1"/>
    <property type="molecule type" value="Genomic_DNA"/>
</dbReference>
<keyword evidence="2" id="KW-0614">Plasmid</keyword>
<comment type="similarity">
    <text evidence="1">Belongs to the UPF0111 family.</text>
</comment>
<dbReference type="InterPro" id="IPR018445">
    <property type="entry name" value="Put_Phosphate_transp_reg"/>
</dbReference>